<sequence length="297" mass="32632">MSNNNNIVDLSSWESNDLFQNAVFNNTSSDAAKLDFLIGEVSEIKSMLSKLLSMNAGNSSGFSSNPVSFSSGSYSVGTNPLSIHPSSFEILKNQAKTDEIVSNAKSNRGKRCYSKSNVSSETGVSVKEMKNIIIATGTLWLKAISVNYGMATEEENCQARYRDASDRYEKTNVMITLFVRTHFSDAASNIRWGHLTVHEKERMACVVEHIVLETLTRDACLPLDLAEDNWVTYHLLSIAIRNEGTRKGLGKNPTVTVEEEDAEGFSVSDLTAEDDFPQVSIVDGVPISVLGDKRSRA</sequence>
<name>A0ABP9YI94_9FUNG</name>
<reference evidence="4" key="1">
    <citation type="submission" date="2024-03" db="EMBL/GenBank/DDBJ databases">
        <authorList>
            <consortium name="DAB_fungi"/>
            <person name="Toyotome T."/>
            <person name="Hosono M."/>
            <person name="Torimaru M."/>
            <person name="Fukuda K."/>
            <person name="Mikami N."/>
        </authorList>
    </citation>
    <scope>NUCLEOTIDE SEQUENCE</scope>
    <source>
        <strain evidence="4">KT1b</strain>
    </source>
</reference>
<evidence type="ECO:0000313" key="2">
    <source>
        <dbReference type="EMBL" id="GAA5802403.1"/>
    </source>
</evidence>
<dbReference type="EMBL" id="BAABUJ010000071">
    <property type="protein sequence ID" value="GAA5806555.1"/>
    <property type="molecule type" value="Genomic_DNA"/>
</dbReference>
<protein>
    <submittedName>
        <fullName evidence="4">Uncharacterized protein</fullName>
    </submittedName>
</protein>
<accession>A0ABP9YI94</accession>
<reference evidence="4 5" key="2">
    <citation type="submission" date="2024-04" db="EMBL/GenBank/DDBJ databases">
        <title>genome sequences of Mucor flavus KT1a and Helicostylum pulchrum KT1b strains isolation_sourced from the surface of a dry-aged beef.</title>
        <authorList>
            <person name="Toyotome T."/>
            <person name="Hosono M."/>
            <person name="Torimaru M."/>
            <person name="Fukuda K."/>
            <person name="Mikami N."/>
        </authorList>
    </citation>
    <scope>NUCLEOTIDE SEQUENCE [LARGE SCALE GENOMIC DNA]</scope>
    <source>
        <strain evidence="4 5">KT1b</strain>
    </source>
</reference>
<evidence type="ECO:0000313" key="3">
    <source>
        <dbReference type="EMBL" id="GAA5806555.1"/>
    </source>
</evidence>
<gene>
    <name evidence="1" type="ORF">HPULCUR_007663</name>
    <name evidence="2" type="ORF">HPULCUR_007868</name>
    <name evidence="3" type="ORF">HPULCUR_012092</name>
    <name evidence="4" type="ORF">HPULCUR_012120</name>
</gene>
<dbReference type="EMBL" id="BAABUJ010000022">
    <property type="protein sequence ID" value="GAA5802202.1"/>
    <property type="molecule type" value="Genomic_DNA"/>
</dbReference>
<keyword evidence="5" id="KW-1185">Reference proteome</keyword>
<evidence type="ECO:0000313" key="4">
    <source>
        <dbReference type="EMBL" id="GAA5806580.1"/>
    </source>
</evidence>
<organism evidence="4 5">
    <name type="scientific">Helicostylum pulchrum</name>
    <dbReference type="NCBI Taxonomy" id="562976"/>
    <lineage>
        <taxon>Eukaryota</taxon>
        <taxon>Fungi</taxon>
        <taxon>Fungi incertae sedis</taxon>
        <taxon>Mucoromycota</taxon>
        <taxon>Mucoromycotina</taxon>
        <taxon>Mucoromycetes</taxon>
        <taxon>Mucorales</taxon>
        <taxon>Mucorineae</taxon>
        <taxon>Mucoraceae</taxon>
        <taxon>Helicostylum</taxon>
    </lineage>
</organism>
<comment type="caution">
    <text evidence="4">The sequence shown here is derived from an EMBL/GenBank/DDBJ whole genome shotgun (WGS) entry which is preliminary data.</text>
</comment>
<dbReference type="EMBL" id="BAABUJ010000073">
    <property type="protein sequence ID" value="GAA5806580.1"/>
    <property type="molecule type" value="Genomic_DNA"/>
</dbReference>
<dbReference type="Proteomes" id="UP001476247">
    <property type="component" value="Unassembled WGS sequence"/>
</dbReference>
<proteinExistence type="predicted"/>
<dbReference type="EMBL" id="BAABUJ010000023">
    <property type="protein sequence ID" value="GAA5802403.1"/>
    <property type="molecule type" value="Genomic_DNA"/>
</dbReference>
<evidence type="ECO:0000313" key="1">
    <source>
        <dbReference type="EMBL" id="GAA5802202.1"/>
    </source>
</evidence>
<evidence type="ECO:0000313" key="5">
    <source>
        <dbReference type="Proteomes" id="UP001476247"/>
    </source>
</evidence>